<dbReference type="CDD" id="cd01672">
    <property type="entry name" value="TMPK"/>
    <property type="match status" value="1"/>
</dbReference>
<evidence type="ECO:0000256" key="8">
    <source>
        <dbReference type="ARBA" id="ARBA00022840"/>
    </source>
</evidence>
<dbReference type="PANTHER" id="PTHR10344:SF4">
    <property type="entry name" value="UMP-CMP KINASE 2, MITOCHONDRIAL"/>
    <property type="match status" value="1"/>
</dbReference>
<keyword evidence="5 11" id="KW-0545">Nucleotide biosynthesis</keyword>
<name>R9KYW3_9ACTN</name>
<evidence type="ECO:0000256" key="3">
    <source>
        <dbReference type="ARBA" id="ARBA00017144"/>
    </source>
</evidence>
<dbReference type="STRING" id="1235794.C811_00883"/>
<feature type="compositionally biased region" description="Basic and acidic residues" evidence="12">
    <location>
        <begin position="301"/>
        <end position="313"/>
    </location>
</feature>
<feature type="compositionally biased region" description="Basic residues" evidence="12">
    <location>
        <begin position="266"/>
        <end position="277"/>
    </location>
</feature>
<reference evidence="14 15" key="1">
    <citation type="submission" date="2013-04" db="EMBL/GenBank/DDBJ databases">
        <title>The Genome Sequence of Enterorhabdus caecimuris B7.</title>
        <authorList>
            <consortium name="The Broad Institute Genomics Platform"/>
            <consortium name="The Broad Institute Genome Sequencing Center for Infectious Disease"/>
            <person name="Earl A."/>
            <person name="Xavier R."/>
            <person name="Elson C."/>
            <person name="Duck W."/>
            <person name="Walker B."/>
            <person name="Young S."/>
            <person name="Zeng Q."/>
            <person name="Gargeya S."/>
            <person name="Fitzgerald M."/>
            <person name="Haas B."/>
            <person name="Abouelleil A."/>
            <person name="Allen A.W."/>
            <person name="Alvarado L."/>
            <person name="Arachchi H.M."/>
            <person name="Berlin A.M."/>
            <person name="Chapman S.B."/>
            <person name="Gainer-Dewar J."/>
            <person name="Goldberg J."/>
            <person name="Griggs A."/>
            <person name="Gujja S."/>
            <person name="Hansen M."/>
            <person name="Howarth C."/>
            <person name="Imamovic A."/>
            <person name="Ireland A."/>
            <person name="Larimer J."/>
            <person name="McCowan C."/>
            <person name="Murphy C."/>
            <person name="Pearson M."/>
            <person name="Poon T.W."/>
            <person name="Priest M."/>
            <person name="Roberts A."/>
            <person name="Saif S."/>
            <person name="Shea T."/>
            <person name="Sisk P."/>
            <person name="Sykes S."/>
            <person name="Wortman J."/>
            <person name="Nusbaum C."/>
            <person name="Birren B."/>
        </authorList>
    </citation>
    <scope>NUCLEOTIDE SEQUENCE [LARGE SCALE GENOMIC DNA]</scope>
    <source>
        <strain evidence="14 15">B7</strain>
    </source>
</reference>
<evidence type="ECO:0000256" key="1">
    <source>
        <dbReference type="ARBA" id="ARBA00009776"/>
    </source>
</evidence>
<dbReference type="eggNOG" id="COG0125">
    <property type="taxonomic scope" value="Bacteria"/>
</dbReference>
<evidence type="ECO:0000256" key="5">
    <source>
        <dbReference type="ARBA" id="ARBA00022727"/>
    </source>
</evidence>
<proteinExistence type="inferred from homology"/>
<evidence type="ECO:0000256" key="2">
    <source>
        <dbReference type="ARBA" id="ARBA00012980"/>
    </source>
</evidence>
<protein>
    <recommendedName>
        <fullName evidence="3 11">Thymidylate kinase</fullName>
        <ecNumber evidence="2 11">2.7.4.9</ecNumber>
    </recommendedName>
    <alternativeName>
        <fullName evidence="11">dTMP kinase</fullName>
    </alternativeName>
</protein>
<dbReference type="RefSeq" id="WP_016309106.1">
    <property type="nucleotide sequence ID" value="NZ_KE159646.1"/>
</dbReference>
<keyword evidence="15" id="KW-1185">Reference proteome</keyword>
<dbReference type="PROSITE" id="PS01331">
    <property type="entry name" value="THYMIDYLATE_KINASE"/>
    <property type="match status" value="1"/>
</dbReference>
<dbReference type="EC" id="2.7.4.9" evidence="2 11"/>
<evidence type="ECO:0000256" key="11">
    <source>
        <dbReference type="HAMAP-Rule" id="MF_00165"/>
    </source>
</evidence>
<dbReference type="AlphaFoldDB" id="R9KYW3"/>
<evidence type="ECO:0000256" key="7">
    <source>
        <dbReference type="ARBA" id="ARBA00022777"/>
    </source>
</evidence>
<dbReference type="PATRIC" id="fig|1235794.3.peg.865"/>
<keyword evidence="6 11" id="KW-0547">Nucleotide-binding</keyword>
<dbReference type="PANTHER" id="PTHR10344">
    <property type="entry name" value="THYMIDYLATE KINASE"/>
    <property type="match status" value="1"/>
</dbReference>
<dbReference type="GO" id="GO:0005829">
    <property type="term" value="C:cytosol"/>
    <property type="evidence" value="ECO:0007669"/>
    <property type="project" value="TreeGrafter"/>
</dbReference>
<dbReference type="InterPro" id="IPR018095">
    <property type="entry name" value="Thymidylate_kin_CS"/>
</dbReference>
<evidence type="ECO:0000256" key="6">
    <source>
        <dbReference type="ARBA" id="ARBA00022741"/>
    </source>
</evidence>
<feature type="domain" description="Thymidylate kinase-like" evidence="13">
    <location>
        <begin position="35"/>
        <end position="216"/>
    </location>
</feature>
<evidence type="ECO:0000313" key="15">
    <source>
        <dbReference type="Proteomes" id="UP000014204"/>
    </source>
</evidence>
<dbReference type="HAMAP" id="MF_00165">
    <property type="entry name" value="Thymidylate_kinase"/>
    <property type="match status" value="1"/>
</dbReference>
<dbReference type="FunFam" id="3.40.50.300:FF:000225">
    <property type="entry name" value="Thymidylate kinase"/>
    <property type="match status" value="1"/>
</dbReference>
<dbReference type="NCBIfam" id="TIGR00041">
    <property type="entry name" value="DTMP_kinase"/>
    <property type="match status" value="1"/>
</dbReference>
<dbReference type="Proteomes" id="UP000014204">
    <property type="component" value="Unassembled WGS sequence"/>
</dbReference>
<comment type="function">
    <text evidence="10 11">Phosphorylation of dTMP to form dTDP in both de novo and salvage pathways of dTTP synthesis.</text>
</comment>
<comment type="similarity">
    <text evidence="1 11">Belongs to the thymidylate kinase family.</text>
</comment>
<dbReference type="GO" id="GO:0004798">
    <property type="term" value="F:dTMP kinase activity"/>
    <property type="evidence" value="ECO:0007669"/>
    <property type="project" value="UniProtKB-UniRule"/>
</dbReference>
<dbReference type="GO" id="GO:0005524">
    <property type="term" value="F:ATP binding"/>
    <property type="evidence" value="ECO:0007669"/>
    <property type="project" value="UniProtKB-UniRule"/>
</dbReference>
<dbReference type="GO" id="GO:0006235">
    <property type="term" value="P:dTTP biosynthetic process"/>
    <property type="evidence" value="ECO:0007669"/>
    <property type="project" value="UniProtKB-UniRule"/>
</dbReference>
<dbReference type="InterPro" id="IPR018094">
    <property type="entry name" value="Thymidylate_kinase"/>
</dbReference>
<comment type="catalytic activity">
    <reaction evidence="9 11">
        <text>dTMP + ATP = dTDP + ADP</text>
        <dbReference type="Rhea" id="RHEA:13517"/>
        <dbReference type="ChEBI" id="CHEBI:30616"/>
        <dbReference type="ChEBI" id="CHEBI:58369"/>
        <dbReference type="ChEBI" id="CHEBI:63528"/>
        <dbReference type="ChEBI" id="CHEBI:456216"/>
        <dbReference type="EC" id="2.7.4.9"/>
    </reaction>
</comment>
<evidence type="ECO:0000256" key="9">
    <source>
        <dbReference type="ARBA" id="ARBA00048743"/>
    </source>
</evidence>
<dbReference type="GO" id="GO:0006233">
    <property type="term" value="P:dTDP biosynthetic process"/>
    <property type="evidence" value="ECO:0007669"/>
    <property type="project" value="InterPro"/>
</dbReference>
<organism evidence="14 15">
    <name type="scientific">Adlercreutzia caecimuris B7</name>
    <dbReference type="NCBI Taxonomy" id="1235794"/>
    <lineage>
        <taxon>Bacteria</taxon>
        <taxon>Bacillati</taxon>
        <taxon>Actinomycetota</taxon>
        <taxon>Coriobacteriia</taxon>
        <taxon>Eggerthellales</taxon>
        <taxon>Eggerthellaceae</taxon>
        <taxon>Adlercreutzia</taxon>
    </lineage>
</organism>
<feature type="region of interest" description="Disordered" evidence="12">
    <location>
        <begin position="257"/>
        <end position="333"/>
    </location>
</feature>
<dbReference type="Gene3D" id="3.40.50.300">
    <property type="entry name" value="P-loop containing nucleotide triphosphate hydrolases"/>
    <property type="match status" value="1"/>
</dbReference>
<dbReference type="EMBL" id="ASSY01000007">
    <property type="protein sequence ID" value="EOS51483.1"/>
    <property type="molecule type" value="Genomic_DNA"/>
</dbReference>
<evidence type="ECO:0000259" key="13">
    <source>
        <dbReference type="Pfam" id="PF02223"/>
    </source>
</evidence>
<evidence type="ECO:0000256" key="4">
    <source>
        <dbReference type="ARBA" id="ARBA00022679"/>
    </source>
</evidence>
<gene>
    <name evidence="11" type="primary">tmk</name>
    <name evidence="14" type="ORF">C811_00883</name>
</gene>
<feature type="binding site" evidence="11">
    <location>
        <begin position="37"/>
        <end position="44"/>
    </location>
    <ligand>
        <name>ATP</name>
        <dbReference type="ChEBI" id="CHEBI:30616"/>
    </ligand>
</feature>
<dbReference type="SUPFAM" id="SSF52540">
    <property type="entry name" value="P-loop containing nucleoside triphosphate hydrolases"/>
    <property type="match status" value="1"/>
</dbReference>
<evidence type="ECO:0000256" key="10">
    <source>
        <dbReference type="ARBA" id="ARBA00057735"/>
    </source>
</evidence>
<dbReference type="InterPro" id="IPR027417">
    <property type="entry name" value="P-loop_NTPase"/>
</dbReference>
<dbReference type="InterPro" id="IPR039430">
    <property type="entry name" value="Thymidylate_kin-like_dom"/>
</dbReference>
<feature type="compositionally biased region" description="Basic and acidic residues" evidence="12">
    <location>
        <begin position="322"/>
        <end position="333"/>
    </location>
</feature>
<accession>R9KYW3</accession>
<dbReference type="OrthoDB" id="9774907at2"/>
<dbReference type="Pfam" id="PF02223">
    <property type="entry name" value="Thymidylate_kin"/>
    <property type="match status" value="1"/>
</dbReference>
<sequence>MAKREETKGGLSGAPACAEEVSAPAAPARGVFITFEGGDGVGKSTQIRFLARFLEEHGRTVLRLREPGGTAVGEALRRVVLDPAHGTMSDRAELLIYEAARAQIVDEVIKPALSRGAIVLCDRFYDSTVAYQGAGRGLDGAFIEAANRFACDGLAPDVTLLLAAPEATVRSRMERRAGTDRLEQAGEAFHRRVADGFAAVAAAEPERVRTVRSERQRVATFRAVLAAVAPLLPEAAAALQGDGAALEALVDRVMEEKHRERCEQARKKRRARSRSHRGGAASGNAHPGDRSRPCADGAVAFRKDGDRRKDGSRKGGSRKGGGPKDGKKGARRG</sequence>
<keyword evidence="7 11" id="KW-0418">Kinase</keyword>
<keyword evidence="4 11" id="KW-0808">Transferase</keyword>
<keyword evidence="8 11" id="KW-0067">ATP-binding</keyword>
<comment type="caution">
    <text evidence="14">The sequence shown here is derived from an EMBL/GenBank/DDBJ whole genome shotgun (WGS) entry which is preliminary data.</text>
</comment>
<dbReference type="HOGENOM" id="CLU_049131_0_0_11"/>
<dbReference type="GeneID" id="82189613"/>
<evidence type="ECO:0000313" key="14">
    <source>
        <dbReference type="EMBL" id="EOS51483.1"/>
    </source>
</evidence>
<evidence type="ECO:0000256" key="12">
    <source>
        <dbReference type="SAM" id="MobiDB-lite"/>
    </source>
</evidence>
<dbReference type="GO" id="GO:0006227">
    <property type="term" value="P:dUDP biosynthetic process"/>
    <property type="evidence" value="ECO:0007669"/>
    <property type="project" value="TreeGrafter"/>
</dbReference>